<dbReference type="Proteomes" id="UP001558613">
    <property type="component" value="Unassembled WGS sequence"/>
</dbReference>
<name>A0ABR3NNM9_9TELE</name>
<proteinExistence type="inferred from homology"/>
<dbReference type="SUPFAM" id="SSF53720">
    <property type="entry name" value="ALDH-like"/>
    <property type="match status" value="1"/>
</dbReference>
<dbReference type="PANTHER" id="PTHR43570">
    <property type="entry name" value="ALDEHYDE DEHYDROGENASE"/>
    <property type="match status" value="1"/>
</dbReference>
<evidence type="ECO:0000256" key="4">
    <source>
        <dbReference type="SAM" id="Phobius"/>
    </source>
</evidence>
<keyword evidence="2" id="KW-0560">Oxidoreductase</keyword>
<accession>A0ABR3NNM9</accession>
<dbReference type="CDD" id="cd07132">
    <property type="entry name" value="ALDH_F3AB"/>
    <property type="match status" value="1"/>
</dbReference>
<dbReference type="InterPro" id="IPR016163">
    <property type="entry name" value="Ald_DH_C"/>
</dbReference>
<comment type="caution">
    <text evidence="6">The sequence shown here is derived from an EMBL/GenBank/DDBJ whole genome shotgun (WGS) entry which is preliminary data.</text>
</comment>
<evidence type="ECO:0000256" key="2">
    <source>
        <dbReference type="ARBA" id="ARBA00023002"/>
    </source>
</evidence>
<dbReference type="Pfam" id="PF00171">
    <property type="entry name" value="Aldedh"/>
    <property type="match status" value="1"/>
</dbReference>
<evidence type="ECO:0000259" key="5">
    <source>
        <dbReference type="Pfam" id="PF00171"/>
    </source>
</evidence>
<organism evidence="6 7">
    <name type="scientific">Cirrhinus molitorella</name>
    <name type="common">mud carp</name>
    <dbReference type="NCBI Taxonomy" id="172907"/>
    <lineage>
        <taxon>Eukaryota</taxon>
        <taxon>Metazoa</taxon>
        <taxon>Chordata</taxon>
        <taxon>Craniata</taxon>
        <taxon>Vertebrata</taxon>
        <taxon>Euteleostomi</taxon>
        <taxon>Actinopterygii</taxon>
        <taxon>Neopterygii</taxon>
        <taxon>Teleostei</taxon>
        <taxon>Ostariophysi</taxon>
        <taxon>Cypriniformes</taxon>
        <taxon>Cyprinidae</taxon>
        <taxon>Labeoninae</taxon>
        <taxon>Labeonini</taxon>
        <taxon>Cirrhinus</taxon>
    </lineage>
</organism>
<dbReference type="Gene3D" id="3.40.605.10">
    <property type="entry name" value="Aldehyde Dehydrogenase, Chain A, domain 1"/>
    <property type="match status" value="1"/>
</dbReference>
<dbReference type="Gene3D" id="3.40.309.10">
    <property type="entry name" value="Aldehyde Dehydrogenase, Chain A, domain 2"/>
    <property type="match status" value="1"/>
</dbReference>
<feature type="compositionally biased region" description="Basic and acidic residues" evidence="3">
    <location>
        <begin position="51"/>
        <end position="62"/>
    </location>
</feature>
<gene>
    <name evidence="6" type="ORF">QQF64_024961</name>
</gene>
<feature type="region of interest" description="Disordered" evidence="3">
    <location>
        <begin position="43"/>
        <end position="72"/>
    </location>
</feature>
<feature type="transmembrane region" description="Helical" evidence="4">
    <location>
        <begin position="116"/>
        <end position="137"/>
    </location>
</feature>
<keyword evidence="4" id="KW-1133">Transmembrane helix</keyword>
<evidence type="ECO:0000313" key="6">
    <source>
        <dbReference type="EMBL" id="KAL1278288.1"/>
    </source>
</evidence>
<comment type="similarity">
    <text evidence="1">Belongs to the aldehyde dehydrogenase family.</text>
</comment>
<dbReference type="InterPro" id="IPR016160">
    <property type="entry name" value="Ald_DH_CS_CYS"/>
</dbReference>
<sequence>MEDFQINIPEIEIPEIEIPEIEVPEGDFCDVEMEMEMDYDYELEMEDDNGEGIKDEDSETKRPSRPKAGNPKCQIQYNRQMQQNRQLQYNRQMQHNRQNLQNLQGPRKVQVKVKDYLRCSVFTITFCNCLFLAVLFFKKGVFAMEGQKQVLEKLRGAFRSGVTLPVHFRLTQLEAMMSLLEDNETQILEAMHEDLAKPKFEAVLSEIDMVVNDLCYTISNLQTWMQPTYVGTNLATKLDDCFVRREPLGIVLIIGAWNYPLQLILSPLIGAIAAGNCAILKPSEISRATEKLLAELIPKYLSQECYAVICGGAEETKKLLENRFDHIFYTGSQSVARCILQAAAVHLTPVTLELGGKCPCLIYGRIDMKSAAKRLVWAKFFNAGQSCVAPDYVLCTAETRDMLLPFMKEALESFYGSDPQQSQDMGRIVTDRHWDRLIDLLKKSEGKIVIGGESDKKTRYIAPTVLVDVKESDVLMQEEIFGPILPILTIKSLDEGINFMNEREKPLALYAFSDESQVVTTVLERTSSGGFCSNDGIVHMTLSGLPFGGVGASGMGNYHGRWSFETFSHKRGCMLRGWGLERVNVLRYPPYTESNLSWLRWATTSKKKGWAGCSIM</sequence>
<dbReference type="InterPro" id="IPR016161">
    <property type="entry name" value="Ald_DH/histidinol_DH"/>
</dbReference>
<keyword evidence="7" id="KW-1185">Reference proteome</keyword>
<dbReference type="PANTHER" id="PTHR43570:SF2">
    <property type="entry name" value="ALDEHYDE DEHYDROGENASE FAMILY 3 MEMBER B1"/>
    <property type="match status" value="1"/>
</dbReference>
<evidence type="ECO:0000313" key="7">
    <source>
        <dbReference type="Proteomes" id="UP001558613"/>
    </source>
</evidence>
<dbReference type="EMBL" id="JAYMGO010000003">
    <property type="protein sequence ID" value="KAL1278288.1"/>
    <property type="molecule type" value="Genomic_DNA"/>
</dbReference>
<keyword evidence="4" id="KW-0812">Transmembrane</keyword>
<evidence type="ECO:0000256" key="1">
    <source>
        <dbReference type="ARBA" id="ARBA00009986"/>
    </source>
</evidence>
<dbReference type="InterPro" id="IPR012394">
    <property type="entry name" value="Aldehyde_DH_NAD(P)"/>
</dbReference>
<reference evidence="6 7" key="1">
    <citation type="submission" date="2023-09" db="EMBL/GenBank/DDBJ databases">
        <authorList>
            <person name="Wang M."/>
        </authorList>
    </citation>
    <scope>NUCLEOTIDE SEQUENCE [LARGE SCALE GENOMIC DNA]</scope>
    <source>
        <strain evidence="6">GT-2023</strain>
        <tissue evidence="6">Liver</tissue>
    </source>
</reference>
<dbReference type="InterPro" id="IPR016162">
    <property type="entry name" value="Ald_DH_N"/>
</dbReference>
<dbReference type="PROSITE" id="PS00070">
    <property type="entry name" value="ALDEHYDE_DEHYDR_CYS"/>
    <property type="match status" value="1"/>
</dbReference>
<keyword evidence="4" id="KW-0472">Membrane</keyword>
<protein>
    <recommendedName>
        <fullName evidence="5">Aldehyde dehydrogenase domain-containing protein</fullName>
    </recommendedName>
</protein>
<feature type="domain" description="Aldehyde dehydrogenase" evidence="5">
    <location>
        <begin position="152"/>
        <end position="569"/>
    </location>
</feature>
<dbReference type="InterPro" id="IPR015590">
    <property type="entry name" value="Aldehyde_DH_dom"/>
</dbReference>
<evidence type="ECO:0000256" key="3">
    <source>
        <dbReference type="SAM" id="MobiDB-lite"/>
    </source>
</evidence>